<proteinExistence type="predicted"/>
<gene>
    <name evidence="2" type="ORF">JG688_00005282</name>
</gene>
<dbReference type="Proteomes" id="UP000709295">
    <property type="component" value="Unassembled WGS sequence"/>
</dbReference>
<dbReference type="AlphaFoldDB" id="A0A8J5J9K9"/>
<reference evidence="2" key="1">
    <citation type="submission" date="2021-01" db="EMBL/GenBank/DDBJ databases">
        <title>Phytophthora aleatoria, a newly-described species from Pinus radiata is distinct from Phytophthora cactorum isolates based on comparative genomics.</title>
        <authorList>
            <person name="Mcdougal R."/>
            <person name="Panda P."/>
            <person name="Williams N."/>
            <person name="Studholme D.J."/>
        </authorList>
    </citation>
    <scope>NUCLEOTIDE SEQUENCE</scope>
    <source>
        <strain evidence="2">NZFS 4037</strain>
    </source>
</reference>
<evidence type="ECO:0000313" key="2">
    <source>
        <dbReference type="EMBL" id="KAG6969504.1"/>
    </source>
</evidence>
<name>A0A8J5J9K9_9STRA</name>
<feature type="region of interest" description="Disordered" evidence="1">
    <location>
        <begin position="28"/>
        <end position="75"/>
    </location>
</feature>
<keyword evidence="3" id="KW-1185">Reference proteome</keyword>
<organism evidence="2 3">
    <name type="scientific">Phytophthora aleatoria</name>
    <dbReference type="NCBI Taxonomy" id="2496075"/>
    <lineage>
        <taxon>Eukaryota</taxon>
        <taxon>Sar</taxon>
        <taxon>Stramenopiles</taxon>
        <taxon>Oomycota</taxon>
        <taxon>Peronosporomycetes</taxon>
        <taxon>Peronosporales</taxon>
        <taxon>Peronosporaceae</taxon>
        <taxon>Phytophthora</taxon>
    </lineage>
</organism>
<comment type="caution">
    <text evidence="2">The sequence shown here is derived from an EMBL/GenBank/DDBJ whole genome shotgun (WGS) entry which is preliminary data.</text>
</comment>
<sequence length="75" mass="8219">MTDLAKEIPTLVDRYVTSAGDQALTEYWQQHDGKRSVVTTPGSQEPASSVPSTSRKRRGDGGGAPARPSRHKKRR</sequence>
<accession>A0A8J5J9K9</accession>
<evidence type="ECO:0000256" key="1">
    <source>
        <dbReference type="SAM" id="MobiDB-lite"/>
    </source>
</evidence>
<protein>
    <submittedName>
        <fullName evidence="2">Uncharacterized protein</fullName>
    </submittedName>
</protein>
<dbReference type="EMBL" id="JAENGY010000207">
    <property type="protein sequence ID" value="KAG6969504.1"/>
    <property type="molecule type" value="Genomic_DNA"/>
</dbReference>
<evidence type="ECO:0000313" key="3">
    <source>
        <dbReference type="Proteomes" id="UP000709295"/>
    </source>
</evidence>
<feature type="compositionally biased region" description="Polar residues" evidence="1">
    <location>
        <begin position="37"/>
        <end position="53"/>
    </location>
</feature>